<name>A0A0K1PXN2_9BACT</name>
<dbReference type="InterPro" id="IPR032808">
    <property type="entry name" value="DoxX"/>
</dbReference>
<evidence type="ECO:0000256" key="2">
    <source>
        <dbReference type="ARBA" id="ARBA00022692"/>
    </source>
</evidence>
<dbReference type="EMBL" id="CP012333">
    <property type="protein sequence ID" value="AKU98278.1"/>
    <property type="molecule type" value="Genomic_DNA"/>
</dbReference>
<evidence type="ECO:0000313" key="7">
    <source>
        <dbReference type="Proteomes" id="UP000064967"/>
    </source>
</evidence>
<evidence type="ECO:0000313" key="6">
    <source>
        <dbReference type="EMBL" id="AKU98278.1"/>
    </source>
</evidence>
<protein>
    <submittedName>
        <fullName evidence="6">Putative integral membrane protein</fullName>
    </submittedName>
</protein>
<keyword evidence="4 5" id="KW-0472">Membrane</keyword>
<reference evidence="6 7" key="1">
    <citation type="submission" date="2015-08" db="EMBL/GenBank/DDBJ databases">
        <authorList>
            <person name="Babu N.S."/>
            <person name="Beckwith C.J."/>
            <person name="Beseler K.G."/>
            <person name="Brison A."/>
            <person name="Carone J.V."/>
            <person name="Caskin T.P."/>
            <person name="Diamond M."/>
            <person name="Durham M.E."/>
            <person name="Foxe J.M."/>
            <person name="Go M."/>
            <person name="Henderson B.A."/>
            <person name="Jones I.B."/>
            <person name="McGettigan J.A."/>
            <person name="Micheletti S.J."/>
            <person name="Nasrallah M.E."/>
            <person name="Ortiz D."/>
            <person name="Piller C.R."/>
            <person name="Privatt S.R."/>
            <person name="Schneider S.L."/>
            <person name="Sharp S."/>
            <person name="Smith T.C."/>
            <person name="Stanton J.D."/>
            <person name="Ullery H.E."/>
            <person name="Wilson R.J."/>
            <person name="Serrano M.G."/>
            <person name="Buck G."/>
            <person name="Lee V."/>
            <person name="Wang Y."/>
            <person name="Carvalho R."/>
            <person name="Voegtly L."/>
            <person name="Shi R."/>
            <person name="Duckworth R."/>
            <person name="Johnson A."/>
            <person name="Loviza R."/>
            <person name="Walstead R."/>
            <person name="Shah Z."/>
            <person name="Kiflezghi M."/>
            <person name="Wade K."/>
            <person name="Ball S.L."/>
            <person name="Bradley K.W."/>
            <person name="Asai D.J."/>
            <person name="Bowman C.A."/>
            <person name="Russell D.A."/>
            <person name="Pope W.H."/>
            <person name="Jacobs-Sera D."/>
            <person name="Hendrix R.W."/>
            <person name="Hatfull G.F."/>
        </authorList>
    </citation>
    <scope>NUCLEOTIDE SEQUENCE [LARGE SCALE GENOMIC DNA]</scope>
    <source>
        <strain evidence="6 7">DSM 27648</strain>
    </source>
</reference>
<organism evidence="6 7">
    <name type="scientific">Labilithrix luteola</name>
    <dbReference type="NCBI Taxonomy" id="1391654"/>
    <lineage>
        <taxon>Bacteria</taxon>
        <taxon>Pseudomonadati</taxon>
        <taxon>Myxococcota</taxon>
        <taxon>Polyangia</taxon>
        <taxon>Polyangiales</taxon>
        <taxon>Labilitrichaceae</taxon>
        <taxon>Labilithrix</taxon>
    </lineage>
</organism>
<dbReference type="Proteomes" id="UP000064967">
    <property type="component" value="Chromosome"/>
</dbReference>
<evidence type="ECO:0000256" key="5">
    <source>
        <dbReference type="SAM" id="Phobius"/>
    </source>
</evidence>
<gene>
    <name evidence="6" type="ORF">AKJ09_04942</name>
</gene>
<feature type="transmembrane region" description="Helical" evidence="5">
    <location>
        <begin position="115"/>
        <end position="133"/>
    </location>
</feature>
<keyword evidence="3 5" id="KW-1133">Transmembrane helix</keyword>
<dbReference type="AlphaFoldDB" id="A0A0K1PXN2"/>
<feature type="transmembrane region" description="Helical" evidence="5">
    <location>
        <begin position="20"/>
        <end position="42"/>
    </location>
</feature>
<dbReference type="GO" id="GO:0016020">
    <property type="term" value="C:membrane"/>
    <property type="evidence" value="ECO:0007669"/>
    <property type="project" value="UniProtKB-SubCell"/>
</dbReference>
<dbReference type="OrthoDB" id="3385086at2"/>
<accession>A0A0K1PXN2</accession>
<evidence type="ECO:0000256" key="3">
    <source>
        <dbReference type="ARBA" id="ARBA00022989"/>
    </source>
</evidence>
<dbReference type="RefSeq" id="WP_146649270.1">
    <property type="nucleotide sequence ID" value="NZ_CP012333.1"/>
</dbReference>
<keyword evidence="7" id="KW-1185">Reference proteome</keyword>
<evidence type="ECO:0000256" key="1">
    <source>
        <dbReference type="ARBA" id="ARBA00004141"/>
    </source>
</evidence>
<dbReference type="KEGG" id="llu:AKJ09_04942"/>
<feature type="transmembrane region" description="Helical" evidence="5">
    <location>
        <begin position="62"/>
        <end position="82"/>
    </location>
</feature>
<proteinExistence type="predicted"/>
<feature type="transmembrane region" description="Helical" evidence="5">
    <location>
        <begin position="89"/>
        <end position="109"/>
    </location>
</feature>
<dbReference type="STRING" id="1391654.AKJ09_04942"/>
<comment type="subcellular location">
    <subcellularLocation>
        <location evidence="1">Membrane</location>
        <topology evidence="1">Multi-pass membrane protein</topology>
    </subcellularLocation>
</comment>
<sequence length="138" mass="14566">MTLTTAHTASGEKPSKALNVGLWIVQALLALTFVGTAFWKFLTPIPKLASMIPWAGQVAPAFLYFTAVIDLCGGLGVLLPSLTRIKPGLTTLAAIGCAALQLCAVAFHVSRGEAANTPFNVFLVALSAFVAWGRRPNR</sequence>
<evidence type="ECO:0000256" key="4">
    <source>
        <dbReference type="ARBA" id="ARBA00023136"/>
    </source>
</evidence>
<dbReference type="Pfam" id="PF13564">
    <property type="entry name" value="DoxX_2"/>
    <property type="match status" value="1"/>
</dbReference>
<keyword evidence="2 5" id="KW-0812">Transmembrane</keyword>